<organism evidence="2">
    <name type="scientific">uncultured Dysgonomonas sp</name>
    <dbReference type="NCBI Taxonomy" id="206096"/>
    <lineage>
        <taxon>Bacteria</taxon>
        <taxon>Pseudomonadati</taxon>
        <taxon>Bacteroidota</taxon>
        <taxon>Bacteroidia</taxon>
        <taxon>Bacteroidales</taxon>
        <taxon>Dysgonomonadaceae</taxon>
        <taxon>Dysgonomonas</taxon>
        <taxon>environmental samples</taxon>
    </lineage>
</organism>
<accession>A0A212JEL2</accession>
<dbReference type="EMBL" id="FLUM01000001">
    <property type="protein sequence ID" value="SBV97868.1"/>
    <property type="molecule type" value="Genomic_DNA"/>
</dbReference>
<evidence type="ECO:0000259" key="1">
    <source>
        <dbReference type="PROSITE" id="PS51352"/>
    </source>
</evidence>
<evidence type="ECO:0000313" key="2">
    <source>
        <dbReference type="EMBL" id="SBV97868.1"/>
    </source>
</evidence>
<reference evidence="2" key="1">
    <citation type="submission" date="2016-04" db="EMBL/GenBank/DDBJ databases">
        <authorList>
            <person name="Evans L.H."/>
            <person name="Alamgir A."/>
            <person name="Owens N."/>
            <person name="Weber N.D."/>
            <person name="Virtaneva K."/>
            <person name="Barbian K."/>
            <person name="Babar A."/>
            <person name="Rosenke K."/>
        </authorList>
    </citation>
    <scope>NUCLEOTIDE SEQUENCE</scope>
    <source>
        <strain evidence="2">86-1</strain>
    </source>
</reference>
<dbReference type="InterPro" id="IPR013766">
    <property type="entry name" value="Thioredoxin_domain"/>
</dbReference>
<dbReference type="CDD" id="cd02966">
    <property type="entry name" value="TlpA_like_family"/>
    <property type="match status" value="1"/>
</dbReference>
<dbReference type="PANTHER" id="PTHR42852:SF13">
    <property type="entry name" value="PROTEIN DIPZ"/>
    <property type="match status" value="1"/>
</dbReference>
<dbReference type="InterPro" id="IPR000866">
    <property type="entry name" value="AhpC/TSA"/>
</dbReference>
<proteinExistence type="predicted"/>
<dbReference type="PROSITE" id="PS51257">
    <property type="entry name" value="PROKAR_LIPOPROTEIN"/>
    <property type="match status" value="1"/>
</dbReference>
<dbReference type="GO" id="GO:0016209">
    <property type="term" value="F:antioxidant activity"/>
    <property type="evidence" value="ECO:0007669"/>
    <property type="project" value="InterPro"/>
</dbReference>
<dbReference type="AlphaFoldDB" id="A0A212JEL2"/>
<dbReference type="Pfam" id="PF00578">
    <property type="entry name" value="AhpC-TSA"/>
    <property type="match status" value="1"/>
</dbReference>
<feature type="domain" description="Thioredoxin" evidence="1">
    <location>
        <begin position="245"/>
        <end position="408"/>
    </location>
</feature>
<gene>
    <name evidence="2" type="ORF">KL86DYS1_12022</name>
</gene>
<dbReference type="GO" id="GO:0016491">
    <property type="term" value="F:oxidoreductase activity"/>
    <property type="evidence" value="ECO:0007669"/>
    <property type="project" value="InterPro"/>
</dbReference>
<dbReference type="RefSeq" id="WP_296940458.1">
    <property type="nucleotide sequence ID" value="NZ_LT599032.1"/>
</dbReference>
<dbReference type="SUPFAM" id="SSF52833">
    <property type="entry name" value="Thioredoxin-like"/>
    <property type="match status" value="1"/>
</dbReference>
<dbReference type="PROSITE" id="PS51352">
    <property type="entry name" value="THIOREDOXIN_2"/>
    <property type="match status" value="1"/>
</dbReference>
<sequence length="410" mass="45395">MEKYMIASLAGLISLASCNKEVNNKLTDGKWRGEFSVSDQKFPFLFDVVNTATDSATVYLVNGAERVPLKGVRYSSDTVIIPIEAYDAELRGVISDGKFDGRFIKLFIEGGDEGVPFSAVKTDAPRFEKAAAPATASLAGKWDIQFISQKGDTARNVGIFNQAGEILTGSILTNAGDLRYLEGALTNDGFQFSAFAGLSPYLIKGKFEGNDNFTGEFYTTRGVTKLIGKRNAEAALADPYSLAYMKKGFDRLDFTFPDIEGNKVSLSDPKFKDKVVIISILGSWCPNCLDEMEYLSPWYKENKDRGVEIIGLSFERKDDPEYVKTVLSRLVKRYDTTYDILFAGKLGDDATAKALPQVSKIMGYPTTIFIDKKGKVRKIHTGFNGPATGLFYEEFKQDFNKVIDELLAEK</sequence>
<dbReference type="InterPro" id="IPR036249">
    <property type="entry name" value="Thioredoxin-like_sf"/>
</dbReference>
<dbReference type="PANTHER" id="PTHR42852">
    <property type="entry name" value="THIOL:DISULFIDE INTERCHANGE PROTEIN DSBE"/>
    <property type="match status" value="1"/>
</dbReference>
<dbReference type="InterPro" id="IPR050553">
    <property type="entry name" value="Thioredoxin_ResA/DsbE_sf"/>
</dbReference>
<dbReference type="Gene3D" id="3.40.30.10">
    <property type="entry name" value="Glutaredoxin"/>
    <property type="match status" value="1"/>
</dbReference>
<protein>
    <recommendedName>
        <fullName evidence="1">Thioredoxin domain-containing protein</fullName>
    </recommendedName>
</protein>
<name>A0A212JEL2_9BACT</name>